<dbReference type="PANTHER" id="PTHR38848">
    <property type="entry name" value="G-PROTEIN COUPLED RECEPTORS FAMILY 3 PROFILE DOMAIN-CONTAINING PROTEIN"/>
    <property type="match status" value="1"/>
</dbReference>
<keyword evidence="2" id="KW-0812">Transmembrane</keyword>
<evidence type="ECO:0000256" key="2">
    <source>
        <dbReference type="SAM" id="Phobius"/>
    </source>
</evidence>
<feature type="transmembrane region" description="Helical" evidence="2">
    <location>
        <begin position="29"/>
        <end position="51"/>
    </location>
</feature>
<evidence type="ECO:0000313" key="4">
    <source>
        <dbReference type="Proteomes" id="UP000235371"/>
    </source>
</evidence>
<reference evidence="3 4" key="1">
    <citation type="submission" date="2016-04" db="EMBL/GenBank/DDBJ databases">
        <title>A degradative enzymes factory behind the ericoid mycorrhizal symbiosis.</title>
        <authorList>
            <consortium name="DOE Joint Genome Institute"/>
            <person name="Martino E."/>
            <person name="Morin E."/>
            <person name="Grelet G."/>
            <person name="Kuo A."/>
            <person name="Kohler A."/>
            <person name="Daghino S."/>
            <person name="Barry K."/>
            <person name="Choi C."/>
            <person name="Cichocki N."/>
            <person name="Clum A."/>
            <person name="Copeland A."/>
            <person name="Hainaut M."/>
            <person name="Haridas S."/>
            <person name="Labutti K."/>
            <person name="Lindquist E."/>
            <person name="Lipzen A."/>
            <person name="Khouja H.-R."/>
            <person name="Murat C."/>
            <person name="Ohm R."/>
            <person name="Olson A."/>
            <person name="Spatafora J."/>
            <person name="Veneault-Fourrey C."/>
            <person name="Henrissat B."/>
            <person name="Grigoriev I."/>
            <person name="Martin F."/>
            <person name="Perotto S."/>
        </authorList>
    </citation>
    <scope>NUCLEOTIDE SEQUENCE [LARGE SCALE GENOMIC DNA]</scope>
    <source>
        <strain evidence="3 4">E</strain>
    </source>
</reference>
<protein>
    <submittedName>
        <fullName evidence="3">Uncharacterized protein</fullName>
    </submittedName>
</protein>
<dbReference type="Proteomes" id="UP000235371">
    <property type="component" value="Unassembled WGS sequence"/>
</dbReference>
<feature type="transmembrane region" description="Helical" evidence="2">
    <location>
        <begin position="114"/>
        <end position="135"/>
    </location>
</feature>
<organism evidence="3 4">
    <name type="scientific">Hyaloscypha bicolor E</name>
    <dbReference type="NCBI Taxonomy" id="1095630"/>
    <lineage>
        <taxon>Eukaryota</taxon>
        <taxon>Fungi</taxon>
        <taxon>Dikarya</taxon>
        <taxon>Ascomycota</taxon>
        <taxon>Pezizomycotina</taxon>
        <taxon>Leotiomycetes</taxon>
        <taxon>Helotiales</taxon>
        <taxon>Hyaloscyphaceae</taxon>
        <taxon>Hyaloscypha</taxon>
        <taxon>Hyaloscypha bicolor</taxon>
    </lineage>
</organism>
<keyword evidence="4" id="KW-1185">Reference proteome</keyword>
<evidence type="ECO:0000313" key="3">
    <source>
        <dbReference type="EMBL" id="PMD51407.1"/>
    </source>
</evidence>
<dbReference type="PANTHER" id="PTHR38848:SF3">
    <property type="entry name" value="G-PROTEIN COUPLED RECEPTORS FAMILY 3 PROFILE DOMAIN-CONTAINING PROTEIN"/>
    <property type="match status" value="1"/>
</dbReference>
<proteinExistence type="predicted"/>
<keyword evidence="2" id="KW-0472">Membrane</keyword>
<evidence type="ECO:0000256" key="1">
    <source>
        <dbReference type="SAM" id="MobiDB-lite"/>
    </source>
</evidence>
<accession>A0A2J6SKX3</accession>
<dbReference type="InParanoid" id="A0A2J6SKX3"/>
<dbReference type="OrthoDB" id="3210850at2759"/>
<sequence length="344" mass="38594">MLSKFIYYCLVEKIYITRKLNESRVQSKLYCFNLFVILVPYCVAIALNVIHRISYFTPNGMCIIGVKSQPLIVFIVLDAALNLYLTLLFAIPLRAICRHSQARNPLLRTICLRSLLNCVLTLVASLTNLTILLALHGEPAWIFLLCCNIDVVFSTLIRGWVTLNGPPSTKTSHPPEDAVVNESNVATPSFSSSQTTQNIHTETIRRDLAIDQNGKITETKAQRANSAVEEKHIKCELSLARLEFFRTVPTPPNSPSLDEICFPSAALSGDEVEDDDEEQKDSETKSLGRAIITTHISAQKMHDSEHHPGDFFYNVDAEGMVKLGGIRVMIEQVFEVEYESYNRS</sequence>
<dbReference type="GeneID" id="36589801"/>
<gene>
    <name evidence="3" type="ORF">K444DRAFT_620516</name>
</gene>
<dbReference type="EMBL" id="KZ613912">
    <property type="protein sequence ID" value="PMD51407.1"/>
    <property type="molecule type" value="Genomic_DNA"/>
</dbReference>
<dbReference type="RefSeq" id="XP_024728311.1">
    <property type="nucleotide sequence ID" value="XM_024881724.1"/>
</dbReference>
<feature type="compositionally biased region" description="Acidic residues" evidence="1">
    <location>
        <begin position="270"/>
        <end position="280"/>
    </location>
</feature>
<feature type="transmembrane region" description="Helical" evidence="2">
    <location>
        <begin position="141"/>
        <end position="161"/>
    </location>
</feature>
<name>A0A2J6SKX3_9HELO</name>
<feature type="transmembrane region" description="Helical" evidence="2">
    <location>
        <begin position="71"/>
        <end position="93"/>
    </location>
</feature>
<feature type="region of interest" description="Disordered" evidence="1">
    <location>
        <begin position="268"/>
        <end position="289"/>
    </location>
</feature>
<keyword evidence="2" id="KW-1133">Transmembrane helix</keyword>
<dbReference type="AlphaFoldDB" id="A0A2J6SKX3"/>